<dbReference type="GO" id="GO:0051302">
    <property type="term" value="P:regulation of cell division"/>
    <property type="evidence" value="ECO:0007669"/>
    <property type="project" value="TreeGrafter"/>
</dbReference>
<evidence type="ECO:0000259" key="8">
    <source>
        <dbReference type="PROSITE" id="PS51459"/>
    </source>
</evidence>
<proteinExistence type="predicted"/>
<dbReference type="STRING" id="1094564.MCW_00026"/>
<sequence length="1063" mass="120825">MQASAPIRLRVLHSHKPSYITENTHMLEQNFFYPDSKTLKNKYGIMDKTALKEQCAHDASKEMINLRQEPLPEKIDSSYLKYIHQRLFQHTFEWAGYTRDQLFTFADGTTASMPAMQKEDAEVPFAIGPQIQKGLENLDRILTEKNYLKGLSRETFVEQAAELFVSLNNTHPFREGNGRAQRMFFEKLGQSAGHNLDFSLVTKGRMVVASVAAAQNSNLAPMKHLFEDISNPEKCRILKDFLDHMKNIGGDDIHYHYVVAANEGIIYEGKYIACGAESFLMDINGRFIIGKKEHLTAEQLKTLKPGNKFTFTVPVTKDLDATRGTKERVEPITQKENLEKLKNSASLQAKKEELEHFSKLADDNSHILPDTIELMKPNSQEQEREQITQQISHSAHSLVQTQKECKETILQISDAIKNDITAAQMAERTLSHDPKRQQQHSPKAMECTTISAEKLNVAPLSFPHEQSSSSLEAQENNLLPLNFYYPNSVTLKNKYGIKDYERLQVQCAHDSARAMINLRQEATPQRLTSAYLLYIHHTLFKNTFEWAGHTRDKPFSFADGTTASAPKMKKANISFASGKKVQEGLDDLDRTLNEKNNLKGLTRKAFVKNAAEMMIQLNYMHPFKKGNGRTQRMFFEKLAEVAGHKLDFSLVTKERMNLASIASLQSGDAEPMKHLFDDISDPEKTTILKEFMDHMKNIGFDNINHRVVITAKEDETYTGFYRGGGANSFMIDANGTFIIGNKKHLTPERLKTLKIGDAISFTAPKAQDLQQILIPKEKIAPLTRKEITERIKNHTSFQASKQAIEALCKIVYDNPHILEDRLEMIHENPLEGERLACQIIESPRSISKLAGSNIGGMINNARACAEESILPLCIAIDRYGDTFKQAEKDILQNHYMEQKRCEQSVEIPGKWFENLSCLSKKQQQEALSQSFELREEIRTYSRKINARLSASEHEAIKENNDEKIAKTIGTSVNEAQKIIKIVKYVKELQQSIRNIEFSFHKFDEHLTRNVPQSMKENNNETLTKTLGISAIKAEKVTETAKQEKAVQQNVQTRKVEQAKVVAL</sequence>
<keyword evidence="1" id="KW-0808">Transferase</keyword>
<evidence type="ECO:0000256" key="5">
    <source>
        <dbReference type="ARBA" id="ARBA00034531"/>
    </source>
</evidence>
<keyword evidence="2" id="KW-0548">Nucleotidyltransferase</keyword>
<dbReference type="NCBIfam" id="NF033856">
    <property type="entry name" value="T4SS_effec_BID"/>
    <property type="match status" value="1"/>
</dbReference>
<evidence type="ECO:0000256" key="6">
    <source>
        <dbReference type="ARBA" id="ARBA00047939"/>
    </source>
</evidence>
<dbReference type="PANTHER" id="PTHR39560:SF1">
    <property type="entry name" value="PROTEIN ADENYLYLTRANSFERASE FIC-RELATED"/>
    <property type="match status" value="1"/>
</dbReference>
<dbReference type="Pfam" id="PF18543">
    <property type="entry name" value="ID"/>
    <property type="match status" value="2"/>
</dbReference>
<evidence type="ECO:0000256" key="7">
    <source>
        <dbReference type="ARBA" id="ARBA00048696"/>
    </source>
</evidence>
<dbReference type="RefSeq" id="WP_006924819.1">
    <property type="nucleotide sequence ID" value="NZ_JH725101.1"/>
</dbReference>
<gene>
    <name evidence="9" type="ORF">MCW_00026</name>
</gene>
<dbReference type="GO" id="GO:0070733">
    <property type="term" value="F:AMPylase activity"/>
    <property type="evidence" value="ECO:0007669"/>
    <property type="project" value="UniProtKB-EC"/>
</dbReference>
<dbReference type="GO" id="GO:0005524">
    <property type="term" value="F:ATP binding"/>
    <property type="evidence" value="ECO:0007669"/>
    <property type="project" value="UniProtKB-KW"/>
</dbReference>
<dbReference type="SUPFAM" id="SSF140931">
    <property type="entry name" value="Fic-like"/>
    <property type="match status" value="2"/>
</dbReference>
<dbReference type="InterPro" id="IPR036597">
    <property type="entry name" value="Fido-like_dom_sf"/>
</dbReference>
<organism evidence="9 10">
    <name type="scientific">Cardidatus Bartonella washoeensis 085-0475</name>
    <dbReference type="NCBI Taxonomy" id="1094564"/>
    <lineage>
        <taxon>Bacteria</taxon>
        <taxon>Pseudomonadati</taxon>
        <taxon>Pseudomonadota</taxon>
        <taxon>Alphaproteobacteria</taxon>
        <taxon>Hyphomicrobiales</taxon>
        <taxon>Bartonellaceae</taxon>
        <taxon>Bartonella</taxon>
    </lineage>
</organism>
<comment type="caution">
    <text evidence="9">The sequence shown here is derived from an EMBL/GenBank/DDBJ whole genome shotgun (WGS) entry which is preliminary data.</text>
</comment>
<comment type="catalytic activity">
    <reaction evidence="6">
        <text>L-threonyl-[protein] + ATP = 3-O-(5'-adenylyl)-L-threonyl-[protein] + diphosphate</text>
        <dbReference type="Rhea" id="RHEA:54292"/>
        <dbReference type="Rhea" id="RHEA-COMP:11060"/>
        <dbReference type="Rhea" id="RHEA-COMP:13847"/>
        <dbReference type="ChEBI" id="CHEBI:30013"/>
        <dbReference type="ChEBI" id="CHEBI:30616"/>
        <dbReference type="ChEBI" id="CHEBI:33019"/>
        <dbReference type="ChEBI" id="CHEBI:138113"/>
        <dbReference type="EC" id="2.7.7.108"/>
    </reaction>
</comment>
<dbReference type="PATRIC" id="fig|1094564.3.peg.35"/>
<protein>
    <recommendedName>
        <fullName evidence="5">protein adenylyltransferase</fullName>
        <ecNumber evidence="5">2.7.7.108</ecNumber>
    </recommendedName>
</protein>
<dbReference type="PROSITE" id="PS51459">
    <property type="entry name" value="FIDO"/>
    <property type="match status" value="2"/>
</dbReference>
<dbReference type="EC" id="2.7.7.108" evidence="5"/>
<evidence type="ECO:0000256" key="1">
    <source>
        <dbReference type="ARBA" id="ARBA00022679"/>
    </source>
</evidence>
<dbReference type="InterPro" id="IPR012340">
    <property type="entry name" value="NA-bd_OB-fold"/>
</dbReference>
<dbReference type="Gene3D" id="1.10.3290.10">
    <property type="entry name" value="Fido-like domain"/>
    <property type="match status" value="2"/>
</dbReference>
<evidence type="ECO:0000256" key="2">
    <source>
        <dbReference type="ARBA" id="ARBA00022695"/>
    </source>
</evidence>
<feature type="domain" description="Fido" evidence="8">
    <location>
        <begin position="75"/>
        <end position="228"/>
    </location>
</feature>
<keyword evidence="3" id="KW-0547">Nucleotide-binding</keyword>
<evidence type="ECO:0000313" key="9">
    <source>
        <dbReference type="EMBL" id="EJF86803.1"/>
    </source>
</evidence>
<dbReference type="Pfam" id="PF02661">
    <property type="entry name" value="Fic"/>
    <property type="match status" value="2"/>
</dbReference>
<dbReference type="AlphaFoldDB" id="J0ZFH4"/>
<dbReference type="HOGENOM" id="CLU_014946_0_0_5"/>
<feature type="domain" description="Fido" evidence="8">
    <location>
        <begin position="527"/>
        <end position="678"/>
    </location>
</feature>
<dbReference type="InterPro" id="IPR003812">
    <property type="entry name" value="Fido"/>
</dbReference>
<dbReference type="PANTHER" id="PTHR39560">
    <property type="entry name" value="PROTEIN ADENYLYLTRANSFERASE FIC-RELATED"/>
    <property type="match status" value="1"/>
</dbReference>
<evidence type="ECO:0000313" key="10">
    <source>
        <dbReference type="Proteomes" id="UP000002646"/>
    </source>
</evidence>
<dbReference type="EMBL" id="AILX01000002">
    <property type="protein sequence ID" value="EJF86803.1"/>
    <property type="molecule type" value="Genomic_DNA"/>
</dbReference>
<dbReference type="Proteomes" id="UP000002646">
    <property type="component" value="Unassembled WGS sequence"/>
</dbReference>
<name>J0ZFH4_9HYPH</name>
<dbReference type="Gene3D" id="2.40.50.140">
    <property type="entry name" value="Nucleic acid-binding proteins"/>
    <property type="match status" value="2"/>
</dbReference>
<accession>J0ZFH4</accession>
<evidence type="ECO:0000256" key="3">
    <source>
        <dbReference type="ARBA" id="ARBA00022741"/>
    </source>
</evidence>
<dbReference type="InterPro" id="IPR040548">
    <property type="entry name" value="BepA_ID"/>
</dbReference>
<reference evidence="9 10" key="1">
    <citation type="submission" date="2012-03" db="EMBL/GenBank/DDBJ databases">
        <title>The Genome Sequence of Bartonella washoensis 085-0475.</title>
        <authorList>
            <consortium name="The Broad Institute Genome Sequencing Platform"/>
            <consortium name="The Broad Institute Genome Sequencing Center for Infectious Disease"/>
            <person name="Feldgarden M."/>
            <person name="Kirby J."/>
            <person name="Kosoy M."/>
            <person name="Birtles R."/>
            <person name="Probert W.S."/>
            <person name="Chiaraviglio L."/>
            <person name="Young S.K."/>
            <person name="Zeng Q."/>
            <person name="Gargeya S."/>
            <person name="Fitzgerald M."/>
            <person name="Haas B."/>
            <person name="Abouelleil A."/>
            <person name="Alvarado L."/>
            <person name="Arachchi H.M."/>
            <person name="Berlin A."/>
            <person name="Chapman S.B."/>
            <person name="Gearin G."/>
            <person name="Goldberg J."/>
            <person name="Griggs A."/>
            <person name="Gujja S."/>
            <person name="Hansen M."/>
            <person name="Heiman D."/>
            <person name="Howarth C."/>
            <person name="Larimer J."/>
            <person name="Lui A."/>
            <person name="MacDonald P.J.P."/>
            <person name="McCowen C."/>
            <person name="Montmayeur A."/>
            <person name="Murphy C."/>
            <person name="Neiman D."/>
            <person name="Pearson M."/>
            <person name="Priest M."/>
            <person name="Roberts A."/>
            <person name="Saif S."/>
            <person name="Shea T."/>
            <person name="Sisk P."/>
            <person name="Stolte C."/>
            <person name="Sykes S."/>
            <person name="Wortman J."/>
            <person name="Nusbaum C."/>
            <person name="Birren B."/>
        </authorList>
    </citation>
    <scope>NUCLEOTIDE SEQUENCE [LARGE SCALE GENOMIC DNA]</scope>
    <source>
        <strain evidence="9 10">085-0475</strain>
    </source>
</reference>
<evidence type="ECO:0000256" key="4">
    <source>
        <dbReference type="ARBA" id="ARBA00022840"/>
    </source>
</evidence>
<comment type="catalytic activity">
    <reaction evidence="7">
        <text>L-tyrosyl-[protein] + ATP = O-(5'-adenylyl)-L-tyrosyl-[protein] + diphosphate</text>
        <dbReference type="Rhea" id="RHEA:54288"/>
        <dbReference type="Rhea" id="RHEA-COMP:10136"/>
        <dbReference type="Rhea" id="RHEA-COMP:13846"/>
        <dbReference type="ChEBI" id="CHEBI:30616"/>
        <dbReference type="ChEBI" id="CHEBI:33019"/>
        <dbReference type="ChEBI" id="CHEBI:46858"/>
        <dbReference type="ChEBI" id="CHEBI:83624"/>
        <dbReference type="EC" id="2.7.7.108"/>
    </reaction>
</comment>
<keyword evidence="4" id="KW-0067">ATP-binding</keyword>